<protein>
    <submittedName>
        <fullName evidence="2">Uncharacterized protein</fullName>
    </submittedName>
</protein>
<dbReference type="AlphaFoldDB" id="K6YXC3"/>
<evidence type="ECO:0000256" key="1">
    <source>
        <dbReference type="SAM" id="MobiDB-lite"/>
    </source>
</evidence>
<feature type="compositionally biased region" description="Polar residues" evidence="1">
    <location>
        <begin position="1"/>
        <end position="10"/>
    </location>
</feature>
<reference evidence="2 4" key="2">
    <citation type="journal article" date="2017" name="Antonie Van Leeuwenhoek">
        <title>Rhizobium rhizosphaerae sp. nov., a novel species isolated from rice rhizosphere.</title>
        <authorList>
            <person name="Zhao J.J."/>
            <person name="Zhang J."/>
            <person name="Zhang R.J."/>
            <person name="Zhang C.W."/>
            <person name="Yin H.Q."/>
            <person name="Zhang X.X."/>
        </authorList>
    </citation>
    <scope>NUCLEOTIDE SEQUENCE [LARGE SCALE GENOMIC DNA]</scope>
    <source>
        <strain evidence="2 4">BSs20135</strain>
    </source>
</reference>
<organism evidence="2 4">
    <name type="scientific">Paraglaciecola arctica BSs20135</name>
    <dbReference type="NCBI Taxonomy" id="493475"/>
    <lineage>
        <taxon>Bacteria</taxon>
        <taxon>Pseudomonadati</taxon>
        <taxon>Pseudomonadota</taxon>
        <taxon>Gammaproteobacteria</taxon>
        <taxon>Alteromonadales</taxon>
        <taxon>Alteromonadaceae</taxon>
        <taxon>Paraglaciecola</taxon>
    </lineage>
</organism>
<proteinExistence type="predicted"/>
<reference evidence="2" key="1">
    <citation type="submission" date="2012-01" db="EMBL/GenBank/DDBJ databases">
        <authorList>
            <person name="Das B.K."/>
            <person name="Marhual N.P."/>
            <person name="Sahoo D.R."/>
            <person name="Sahu I."/>
        </authorList>
    </citation>
    <scope>NUCLEOTIDE SEQUENCE</scope>
    <source>
        <strain evidence="2">BSs20135</strain>
    </source>
</reference>
<comment type="caution">
    <text evidence="2">The sequence shown here is derived from an EMBL/GenBank/DDBJ whole genome shotgun (WGS) entry which is preliminary data.</text>
</comment>
<accession>K6YXC3</accession>
<gene>
    <name evidence="2" type="ORF">GARC_4461</name>
    <name evidence="3" type="ORF">GARC_4465</name>
</gene>
<keyword evidence="4" id="KW-1185">Reference proteome</keyword>
<feature type="region of interest" description="Disordered" evidence="1">
    <location>
        <begin position="1"/>
        <end position="38"/>
    </location>
</feature>
<evidence type="ECO:0000313" key="4">
    <source>
        <dbReference type="Proteomes" id="UP000006327"/>
    </source>
</evidence>
<dbReference type="STRING" id="493475.GARC_4461"/>
<dbReference type="EMBL" id="BAEO01000062">
    <property type="protein sequence ID" value="GAC21403.1"/>
    <property type="molecule type" value="Genomic_DNA"/>
</dbReference>
<dbReference type="EMBL" id="BAEO01000062">
    <property type="protein sequence ID" value="GAC21407.1"/>
    <property type="molecule type" value="Genomic_DNA"/>
</dbReference>
<name>K6YXC3_9ALTE</name>
<sequence>MACSSANFSDPDNVHYAWGEEGQGSKSQCSKSPASGIK</sequence>
<dbReference type="Proteomes" id="UP000006327">
    <property type="component" value="Unassembled WGS sequence"/>
</dbReference>
<evidence type="ECO:0000313" key="3">
    <source>
        <dbReference type="EMBL" id="GAC21407.1"/>
    </source>
</evidence>
<feature type="compositionally biased region" description="Polar residues" evidence="1">
    <location>
        <begin position="24"/>
        <end position="38"/>
    </location>
</feature>
<evidence type="ECO:0000313" key="2">
    <source>
        <dbReference type="EMBL" id="GAC21403.1"/>
    </source>
</evidence>